<dbReference type="PANTHER" id="PTHR13245:SF14">
    <property type="entry name" value="RRP15-LIKE PROTEIN"/>
    <property type="match status" value="1"/>
</dbReference>
<proteinExistence type="inferred from homology"/>
<dbReference type="Pfam" id="PF07890">
    <property type="entry name" value="Rrp15p"/>
    <property type="match status" value="1"/>
</dbReference>
<evidence type="ECO:0000313" key="4">
    <source>
        <dbReference type="EMBL" id="KAJ1528789.1"/>
    </source>
</evidence>
<dbReference type="GO" id="GO:0030687">
    <property type="term" value="C:preribosome, large subunit precursor"/>
    <property type="evidence" value="ECO:0007669"/>
    <property type="project" value="TreeGrafter"/>
</dbReference>
<sequence length="372" mass="41147">MAAVRSKSGKMGIKLNGNPAKRQEKAVMPRDDVDDDLDSDADVSDVATEESSVEENDQESVEEESEGEDVDESENSDGASDDEMDEVDDEEDASADELEDSEAEEDTTDDEMDDDDAEGETWMDVEDDNPDHSSGSSSDEDESGANSKSKLHGNEGWADAMSKILRSTKPKGKKNVVLAKAKKLSQIAATTETANAKQDYGFEIENKDDEEDVKPNVDELDVKPNVEELDVKPKRDRLAEGKVKPTLLTNRELERALSKIATKGVVQLFNAVRQQQKTLHGRIKEAKGSIVREDKVLKSIDKRAFLDVLMGAAPSEKVENYVETKTEKEVKEEEPATWSVLRDNFLTGSNLKGWDKCGEIKIEDDADEVELN</sequence>
<organism evidence="4 5">
    <name type="scientific">Megalurothrips usitatus</name>
    <name type="common">bean blossom thrips</name>
    <dbReference type="NCBI Taxonomy" id="439358"/>
    <lineage>
        <taxon>Eukaryota</taxon>
        <taxon>Metazoa</taxon>
        <taxon>Ecdysozoa</taxon>
        <taxon>Arthropoda</taxon>
        <taxon>Hexapoda</taxon>
        <taxon>Insecta</taxon>
        <taxon>Pterygota</taxon>
        <taxon>Neoptera</taxon>
        <taxon>Paraneoptera</taxon>
        <taxon>Thysanoptera</taxon>
        <taxon>Terebrantia</taxon>
        <taxon>Thripoidea</taxon>
        <taxon>Thripidae</taxon>
        <taxon>Megalurothrips</taxon>
    </lineage>
</organism>
<evidence type="ECO:0000256" key="2">
    <source>
        <dbReference type="ARBA" id="ARBA00017475"/>
    </source>
</evidence>
<reference evidence="4" key="1">
    <citation type="submission" date="2022-12" db="EMBL/GenBank/DDBJ databases">
        <title>Chromosome-level genome assembly of the bean flower thrips Megalurothrips usitatus.</title>
        <authorList>
            <person name="Ma L."/>
            <person name="Liu Q."/>
            <person name="Li H."/>
            <person name="Cai W."/>
        </authorList>
    </citation>
    <scope>NUCLEOTIDE SEQUENCE</scope>
    <source>
        <strain evidence="4">Cailab_2022a</strain>
    </source>
</reference>
<feature type="region of interest" description="Disordered" evidence="3">
    <location>
        <begin position="200"/>
        <end position="219"/>
    </location>
</feature>
<feature type="region of interest" description="Disordered" evidence="3">
    <location>
        <begin position="1"/>
        <end position="173"/>
    </location>
</feature>
<dbReference type="GO" id="GO:0000460">
    <property type="term" value="P:maturation of 5.8S rRNA"/>
    <property type="evidence" value="ECO:0007669"/>
    <property type="project" value="TreeGrafter"/>
</dbReference>
<comment type="similarity">
    <text evidence="1">Belongs to the RRP15 family.</text>
</comment>
<dbReference type="InterPro" id="IPR012459">
    <property type="entry name" value="Rrp15"/>
</dbReference>
<dbReference type="EMBL" id="JAPTSV010000004">
    <property type="protein sequence ID" value="KAJ1528789.1"/>
    <property type="molecule type" value="Genomic_DNA"/>
</dbReference>
<evidence type="ECO:0000313" key="5">
    <source>
        <dbReference type="Proteomes" id="UP001075354"/>
    </source>
</evidence>
<comment type="caution">
    <text evidence="4">The sequence shown here is derived from an EMBL/GenBank/DDBJ whole genome shotgun (WGS) entry which is preliminary data.</text>
</comment>
<evidence type="ECO:0000256" key="3">
    <source>
        <dbReference type="SAM" id="MobiDB-lite"/>
    </source>
</evidence>
<evidence type="ECO:0000256" key="1">
    <source>
        <dbReference type="ARBA" id="ARBA00007462"/>
    </source>
</evidence>
<feature type="compositionally biased region" description="Basic and acidic residues" evidence="3">
    <location>
        <begin position="21"/>
        <end position="31"/>
    </location>
</feature>
<feature type="compositionally biased region" description="Acidic residues" evidence="3">
    <location>
        <begin position="32"/>
        <end position="129"/>
    </location>
</feature>
<accession>A0AAV7XUH2</accession>
<dbReference type="PANTHER" id="PTHR13245">
    <property type="entry name" value="RRP15-LIKE PROTEIN"/>
    <property type="match status" value="1"/>
</dbReference>
<dbReference type="AlphaFoldDB" id="A0AAV7XUH2"/>
<dbReference type="Proteomes" id="UP001075354">
    <property type="component" value="Chromosome 4"/>
</dbReference>
<name>A0AAV7XUH2_9NEOP</name>
<gene>
    <name evidence="4" type="ORF">ONE63_007169</name>
</gene>
<dbReference type="GO" id="GO:0000470">
    <property type="term" value="P:maturation of LSU-rRNA"/>
    <property type="evidence" value="ECO:0007669"/>
    <property type="project" value="TreeGrafter"/>
</dbReference>
<protein>
    <recommendedName>
        <fullName evidence="2">RRP15-like protein</fullName>
    </recommendedName>
</protein>
<keyword evidence="5" id="KW-1185">Reference proteome</keyword>